<sequence length="90" mass="11108">MSEIIVSKRDLLIYEKLRIISELAPIRERIRAFERKYGMTLREFEEKLKDSEESFVAWDDYIEWKAYVRKFEELKKRLKEIEHAERVRIA</sequence>
<protein>
    <submittedName>
        <fullName evidence="1">Uncharacterized protein</fullName>
    </submittedName>
</protein>
<dbReference type="Proteomes" id="UP000029980">
    <property type="component" value="Chromosome"/>
</dbReference>
<dbReference type="AlphaFoldDB" id="A0A097QWS3"/>
<keyword evidence="2" id="KW-1185">Reference proteome</keyword>
<gene>
    <name evidence="1" type="ORF">TEU_11475</name>
</gene>
<dbReference type="OrthoDB" id="131084at2157"/>
<dbReference type="EMBL" id="CP008887">
    <property type="protein sequence ID" value="AIU70896.1"/>
    <property type="molecule type" value="Genomic_DNA"/>
</dbReference>
<evidence type="ECO:0000313" key="2">
    <source>
        <dbReference type="Proteomes" id="UP000029980"/>
    </source>
</evidence>
<reference evidence="1 2" key="1">
    <citation type="journal article" date="2015" name="Int. J. Syst. Evol. Microbiol.">
        <title>Thermococcus eurythermalis sp. nov., a conditional piezophilic hyperthermophilic archaeon with a wide temperature range isolated from an oil-immersed chimney in the Guaymas Basin.</title>
        <authorList>
            <person name="Zhao W."/>
            <person name="Zeng X."/>
            <person name="Xiao X."/>
        </authorList>
    </citation>
    <scope>NUCLEOTIDE SEQUENCE [LARGE SCALE GENOMIC DNA]</scope>
    <source>
        <strain evidence="1 2">A501</strain>
    </source>
</reference>
<evidence type="ECO:0000313" key="1">
    <source>
        <dbReference type="EMBL" id="AIU70896.1"/>
    </source>
</evidence>
<dbReference type="HOGENOM" id="CLU_2422130_0_0_2"/>
<name>A0A097QWS3_9EURY</name>
<proteinExistence type="predicted"/>
<dbReference type="KEGG" id="teu:TEU_11475"/>
<organism evidence="1 2">
    <name type="scientific">Thermococcus eurythermalis</name>
    <dbReference type="NCBI Taxonomy" id="1505907"/>
    <lineage>
        <taxon>Archaea</taxon>
        <taxon>Methanobacteriati</taxon>
        <taxon>Methanobacteriota</taxon>
        <taxon>Thermococci</taxon>
        <taxon>Thermococcales</taxon>
        <taxon>Thermococcaceae</taxon>
        <taxon>Thermococcus</taxon>
    </lineage>
</organism>
<accession>A0A097QWS3</accession>